<dbReference type="InterPro" id="IPR036291">
    <property type="entry name" value="NAD(P)-bd_dom_sf"/>
</dbReference>
<protein>
    <submittedName>
        <fullName evidence="5">GroES-like protein</fullName>
    </submittedName>
</protein>
<dbReference type="SMART" id="SM00829">
    <property type="entry name" value="PKS_ER"/>
    <property type="match status" value="1"/>
</dbReference>
<dbReference type="Gene3D" id="3.90.180.10">
    <property type="entry name" value="Medium-chain alcohol dehydrogenases, catalytic domain"/>
    <property type="match status" value="1"/>
</dbReference>
<dbReference type="EMBL" id="MU005786">
    <property type="protein sequence ID" value="KAF2703635.1"/>
    <property type="molecule type" value="Genomic_DNA"/>
</dbReference>
<keyword evidence="3" id="KW-0560">Oxidoreductase</keyword>
<evidence type="ECO:0000256" key="2">
    <source>
        <dbReference type="ARBA" id="ARBA00011245"/>
    </source>
</evidence>
<dbReference type="Pfam" id="PF00107">
    <property type="entry name" value="ADH_zinc_N"/>
    <property type="match status" value="1"/>
</dbReference>
<name>A0A6G1JTQ6_9PLEO</name>
<proteinExistence type="inferred from homology"/>
<comment type="similarity">
    <text evidence="1">Belongs to the zinc-containing alcohol dehydrogenase family.</text>
</comment>
<evidence type="ECO:0000259" key="4">
    <source>
        <dbReference type="SMART" id="SM00829"/>
    </source>
</evidence>
<dbReference type="InterPro" id="IPR013149">
    <property type="entry name" value="ADH-like_C"/>
</dbReference>
<evidence type="ECO:0000256" key="1">
    <source>
        <dbReference type="ARBA" id="ARBA00008072"/>
    </source>
</evidence>
<reference evidence="5" key="1">
    <citation type="journal article" date="2020" name="Stud. Mycol.">
        <title>101 Dothideomycetes genomes: a test case for predicting lifestyles and emergence of pathogens.</title>
        <authorList>
            <person name="Haridas S."/>
            <person name="Albert R."/>
            <person name="Binder M."/>
            <person name="Bloem J."/>
            <person name="Labutti K."/>
            <person name="Salamov A."/>
            <person name="Andreopoulos B."/>
            <person name="Baker S."/>
            <person name="Barry K."/>
            <person name="Bills G."/>
            <person name="Bluhm B."/>
            <person name="Cannon C."/>
            <person name="Castanera R."/>
            <person name="Culley D."/>
            <person name="Daum C."/>
            <person name="Ezra D."/>
            <person name="Gonzalez J."/>
            <person name="Henrissat B."/>
            <person name="Kuo A."/>
            <person name="Liang C."/>
            <person name="Lipzen A."/>
            <person name="Lutzoni F."/>
            <person name="Magnuson J."/>
            <person name="Mondo S."/>
            <person name="Nolan M."/>
            <person name="Ohm R."/>
            <person name="Pangilinan J."/>
            <person name="Park H.-J."/>
            <person name="Ramirez L."/>
            <person name="Alfaro M."/>
            <person name="Sun H."/>
            <person name="Tritt A."/>
            <person name="Yoshinaga Y."/>
            <person name="Zwiers L.-H."/>
            <person name="Turgeon B."/>
            <person name="Goodwin S."/>
            <person name="Spatafora J."/>
            <person name="Crous P."/>
            <person name="Grigoriev I."/>
        </authorList>
    </citation>
    <scope>NUCLEOTIDE SEQUENCE</scope>
    <source>
        <strain evidence="5">CBS 279.74</strain>
    </source>
</reference>
<dbReference type="GO" id="GO:0016651">
    <property type="term" value="F:oxidoreductase activity, acting on NAD(P)H"/>
    <property type="evidence" value="ECO:0007669"/>
    <property type="project" value="InterPro"/>
</dbReference>
<sequence>MATHTAIATVAKRAPLDAIQVPTITPTGDQVRIRVEWTASTPLDLHQNDGGLLVTHPQVLGGNIAGTVVQVGSEVKRLNEGDKVFGFTWRDQGEKGYQTFCTTNEWLVAVIPEGFTMAEAVTLSDNFVTVFHSLTTDLGIELPWPKPSEYVPEHADGVFLVWGGSSSVGQFAIQILKYYGYASILATASPKHHSKLHSYGATQVFDYRSSSIVSDIVDAAEKTGGVKWTLDCIGSQEGSMKPISQIVKSSSRVAILLPVIVLNSNENQDPVYSMDVQAAAEWQDGVDVRGVRTHSYLHNEFFKYHLQPDIMPTMLKERIVEPNAQRIIEGKTMLERAQKAMDTLRSQEASGERLVWRVADV</sequence>
<dbReference type="InterPro" id="IPR011032">
    <property type="entry name" value="GroES-like_sf"/>
</dbReference>
<dbReference type="InterPro" id="IPR047122">
    <property type="entry name" value="Trans-enoyl_RdTase-like"/>
</dbReference>
<keyword evidence="6" id="KW-1185">Reference proteome</keyword>
<dbReference type="OrthoDB" id="9992527at2759"/>
<evidence type="ECO:0000313" key="6">
    <source>
        <dbReference type="Proteomes" id="UP000799428"/>
    </source>
</evidence>
<dbReference type="InterPro" id="IPR020843">
    <property type="entry name" value="ER"/>
</dbReference>
<dbReference type="Proteomes" id="UP000799428">
    <property type="component" value="Unassembled WGS sequence"/>
</dbReference>
<dbReference type="Gene3D" id="3.40.50.720">
    <property type="entry name" value="NAD(P)-binding Rossmann-like Domain"/>
    <property type="match status" value="1"/>
</dbReference>
<evidence type="ECO:0000313" key="5">
    <source>
        <dbReference type="EMBL" id="KAF2703635.1"/>
    </source>
</evidence>
<dbReference type="AlphaFoldDB" id="A0A6G1JTQ6"/>
<dbReference type="PANTHER" id="PTHR45348:SF3">
    <property type="entry name" value="ENOYL REDUCTASE (ER) DOMAIN-CONTAINING PROTEIN"/>
    <property type="match status" value="1"/>
</dbReference>
<dbReference type="SUPFAM" id="SSF51735">
    <property type="entry name" value="NAD(P)-binding Rossmann-fold domains"/>
    <property type="match status" value="1"/>
</dbReference>
<dbReference type="PANTHER" id="PTHR45348">
    <property type="entry name" value="HYPOTHETICAL OXIDOREDUCTASE (EUROFUNG)"/>
    <property type="match status" value="1"/>
</dbReference>
<accession>A0A6G1JTQ6</accession>
<dbReference type="CDD" id="cd08249">
    <property type="entry name" value="enoyl_reductase_like"/>
    <property type="match status" value="1"/>
</dbReference>
<dbReference type="Pfam" id="PF08240">
    <property type="entry name" value="ADH_N"/>
    <property type="match status" value="1"/>
</dbReference>
<comment type="subunit">
    <text evidence="2">Monomer.</text>
</comment>
<dbReference type="InterPro" id="IPR013154">
    <property type="entry name" value="ADH-like_N"/>
</dbReference>
<evidence type="ECO:0000256" key="3">
    <source>
        <dbReference type="ARBA" id="ARBA00023002"/>
    </source>
</evidence>
<gene>
    <name evidence="5" type="ORF">K504DRAFT_538730</name>
</gene>
<feature type="domain" description="Enoyl reductase (ER)" evidence="4">
    <location>
        <begin position="14"/>
        <end position="355"/>
    </location>
</feature>
<dbReference type="SUPFAM" id="SSF50129">
    <property type="entry name" value="GroES-like"/>
    <property type="match status" value="1"/>
</dbReference>
<organism evidence="5 6">
    <name type="scientific">Pleomassaria siparia CBS 279.74</name>
    <dbReference type="NCBI Taxonomy" id="1314801"/>
    <lineage>
        <taxon>Eukaryota</taxon>
        <taxon>Fungi</taxon>
        <taxon>Dikarya</taxon>
        <taxon>Ascomycota</taxon>
        <taxon>Pezizomycotina</taxon>
        <taxon>Dothideomycetes</taxon>
        <taxon>Pleosporomycetidae</taxon>
        <taxon>Pleosporales</taxon>
        <taxon>Pleomassariaceae</taxon>
        <taxon>Pleomassaria</taxon>
    </lineage>
</organism>